<organism evidence="4 5">
    <name type="scientific">Rhizobium aethiopicum</name>
    <dbReference type="NCBI Taxonomy" id="1138170"/>
    <lineage>
        <taxon>Bacteria</taxon>
        <taxon>Pseudomonadati</taxon>
        <taxon>Pseudomonadota</taxon>
        <taxon>Alphaproteobacteria</taxon>
        <taxon>Hyphomicrobiales</taxon>
        <taxon>Rhizobiaceae</taxon>
        <taxon>Rhizobium/Agrobacterium group</taxon>
        <taxon>Rhizobium</taxon>
    </lineage>
</organism>
<dbReference type="InterPro" id="IPR024083">
    <property type="entry name" value="Fumarase/histidase_N"/>
</dbReference>
<dbReference type="Pfam" id="PF10415">
    <property type="entry name" value="FumaraseC_C"/>
    <property type="match status" value="1"/>
</dbReference>
<dbReference type="GO" id="GO:0008797">
    <property type="term" value="F:aspartate ammonia-lyase activity"/>
    <property type="evidence" value="ECO:0007669"/>
    <property type="project" value="TreeGrafter"/>
</dbReference>
<evidence type="ECO:0000256" key="1">
    <source>
        <dbReference type="ARBA" id="ARBA00023239"/>
    </source>
</evidence>
<dbReference type="InterPro" id="IPR000362">
    <property type="entry name" value="Fumarate_lyase_fam"/>
</dbReference>
<dbReference type="FunFam" id="1.20.200.10:FF:000001">
    <property type="entry name" value="Fumarate hydratase, mitochondrial"/>
    <property type="match status" value="1"/>
</dbReference>
<protein>
    <submittedName>
        <fullName evidence="4">Aspartate ammonia-lyase</fullName>
    </submittedName>
</protein>
<dbReference type="EMBL" id="FMAJ01000005">
    <property type="protein sequence ID" value="SCB58598.1"/>
    <property type="molecule type" value="Genomic_DNA"/>
</dbReference>
<dbReference type="Pfam" id="PF00206">
    <property type="entry name" value="Lyase_1"/>
    <property type="match status" value="1"/>
</dbReference>
<keyword evidence="1 4" id="KW-0456">Lyase</keyword>
<dbReference type="PANTHER" id="PTHR42696">
    <property type="entry name" value="ASPARTATE AMMONIA-LYASE"/>
    <property type="match status" value="1"/>
</dbReference>
<dbReference type="RefSeq" id="WP_092750390.1">
    <property type="nucleotide sequence ID" value="NZ_FMAJ01000005.1"/>
</dbReference>
<dbReference type="PRINTS" id="PR00149">
    <property type="entry name" value="FUMRATELYASE"/>
</dbReference>
<dbReference type="GO" id="GO:0005829">
    <property type="term" value="C:cytosol"/>
    <property type="evidence" value="ECO:0007669"/>
    <property type="project" value="TreeGrafter"/>
</dbReference>
<accession>A0A1C3Y2A7</accession>
<dbReference type="Gene3D" id="1.10.275.10">
    <property type="entry name" value="Fumarase/aspartase (N-terminal domain)"/>
    <property type="match status" value="1"/>
</dbReference>
<evidence type="ECO:0000313" key="4">
    <source>
        <dbReference type="EMBL" id="SCB58598.1"/>
    </source>
</evidence>
<dbReference type="Proteomes" id="UP000198723">
    <property type="component" value="Unassembled WGS sequence"/>
</dbReference>
<dbReference type="STRING" id="1138170.GA0061105_10565"/>
<dbReference type="PANTHER" id="PTHR42696:SF2">
    <property type="entry name" value="ASPARTATE AMMONIA-LYASE"/>
    <property type="match status" value="1"/>
</dbReference>
<dbReference type="Gene3D" id="1.20.200.10">
    <property type="entry name" value="Fumarase/aspartase (Central domain)"/>
    <property type="match status" value="1"/>
</dbReference>
<evidence type="ECO:0000259" key="3">
    <source>
        <dbReference type="Pfam" id="PF10415"/>
    </source>
</evidence>
<dbReference type="PRINTS" id="PR00145">
    <property type="entry name" value="ARGSUCLYASE"/>
</dbReference>
<dbReference type="AlphaFoldDB" id="A0A1C3Y2A7"/>
<reference evidence="4 5" key="1">
    <citation type="submission" date="2016-08" db="EMBL/GenBank/DDBJ databases">
        <authorList>
            <person name="Seilhamer J.J."/>
        </authorList>
    </citation>
    <scope>NUCLEOTIDE SEQUENCE [LARGE SCALE GENOMIC DNA]</scope>
    <source>
        <strain evidence="4 5">HBR26</strain>
    </source>
</reference>
<dbReference type="InterPro" id="IPR051546">
    <property type="entry name" value="Aspartate_Ammonia-Lyase"/>
</dbReference>
<gene>
    <name evidence="4" type="ORF">GA0061105_10565</name>
</gene>
<dbReference type="NCBIfam" id="NF008909">
    <property type="entry name" value="PRK12273.1"/>
    <property type="match status" value="1"/>
</dbReference>
<dbReference type="FunFam" id="1.10.275.10:FF:000001">
    <property type="entry name" value="Fumarate hydratase, mitochondrial"/>
    <property type="match status" value="1"/>
</dbReference>
<sequence>MEESSLVPTSAETRSEYDSLGSVDVPAAAYFGAQTARAMSNFQISGIPIGHYPLFIKALAFVKKAAAVANCELGDLPEDKRNAIALACDDIAAGLLMDQFNLDVFQGGAGTSTNMNMNEVIANRALEHLGLPRGRFDVVHPNNDVNLSQSTNDVYPTAIRLAVLLSYKQLSSSISALADAFEAKAHEFGEVVKLGRTQLQDAVPMTLGQEFMAFAVTLREDIQRLEDAAALLQEVNLGGTAIGTGITADPRYATLAIAELAKIADVPLKPASDFVEACWDTGAFVLFSGTLKRTAVKVSKISNDLRLLSSGPRGGMGEISLPPMQPGSSIMPGKVNPVIPEVVNQVAFQVIGADLVVTLAAEAGQLQLNAFEPVIVFNLLQSMTLMTNALRTLDEKCVRGIVANEERCRQNLEAGTALATALTSLIGYERAAALAKEILATGRTMREVLEADHTLSPELIDQILDPKALTRPSRLRLKPKAK</sequence>
<dbReference type="PROSITE" id="PS00163">
    <property type="entry name" value="FUMARATE_LYASES"/>
    <property type="match status" value="1"/>
</dbReference>
<dbReference type="GO" id="GO:0006099">
    <property type="term" value="P:tricarboxylic acid cycle"/>
    <property type="evidence" value="ECO:0007669"/>
    <property type="project" value="InterPro"/>
</dbReference>
<dbReference type="CDD" id="cd01357">
    <property type="entry name" value="Aspartase"/>
    <property type="match status" value="1"/>
</dbReference>
<dbReference type="GO" id="GO:0006531">
    <property type="term" value="P:aspartate metabolic process"/>
    <property type="evidence" value="ECO:0007669"/>
    <property type="project" value="TreeGrafter"/>
</dbReference>
<evidence type="ECO:0000313" key="5">
    <source>
        <dbReference type="Proteomes" id="UP000198723"/>
    </source>
</evidence>
<dbReference type="Gene3D" id="1.10.40.30">
    <property type="entry name" value="Fumarase/aspartase (C-terminal domain)"/>
    <property type="match status" value="1"/>
</dbReference>
<evidence type="ECO:0000259" key="2">
    <source>
        <dbReference type="Pfam" id="PF00206"/>
    </source>
</evidence>
<name>A0A1C3Y2A7_9HYPH</name>
<dbReference type="InterPro" id="IPR020557">
    <property type="entry name" value="Fumarate_lyase_CS"/>
</dbReference>
<dbReference type="InterPro" id="IPR008948">
    <property type="entry name" value="L-Aspartase-like"/>
</dbReference>
<proteinExistence type="predicted"/>
<dbReference type="InterPro" id="IPR018951">
    <property type="entry name" value="Fumarase_C_C"/>
</dbReference>
<feature type="domain" description="Fumarase C C-terminal" evidence="3">
    <location>
        <begin position="418"/>
        <end position="471"/>
    </location>
</feature>
<dbReference type="InterPro" id="IPR022761">
    <property type="entry name" value="Fumarate_lyase_N"/>
</dbReference>
<dbReference type="SUPFAM" id="SSF48557">
    <property type="entry name" value="L-aspartase-like"/>
    <property type="match status" value="1"/>
</dbReference>
<feature type="domain" description="Fumarate lyase N-terminal" evidence="2">
    <location>
        <begin position="21"/>
        <end position="352"/>
    </location>
</feature>